<dbReference type="RefSeq" id="WP_046219522.1">
    <property type="nucleotide sequence ID" value="NZ_JWYV01000002.1"/>
</dbReference>
<keyword evidence="11" id="KW-0969">Cilium</keyword>
<evidence type="ECO:0000256" key="1">
    <source>
        <dbReference type="ARBA" id="ARBA00002254"/>
    </source>
</evidence>
<dbReference type="OrthoDB" id="5829285at2"/>
<name>A0A0F5VH75_9GAMM</name>
<dbReference type="AlphaFoldDB" id="A0A0F5VH75"/>
<keyword evidence="6 10" id="KW-0812">Transmembrane</keyword>
<proteinExistence type="inferred from homology"/>
<keyword evidence="4" id="KW-1003">Cell membrane</keyword>
<gene>
    <name evidence="11" type="primary">fliL</name>
    <name evidence="11" type="ORF">KY46_05220</name>
</gene>
<accession>A0A0F5VH75</accession>
<evidence type="ECO:0000256" key="6">
    <source>
        <dbReference type="ARBA" id="ARBA00022692"/>
    </source>
</evidence>
<comment type="subcellular location">
    <subcellularLocation>
        <location evidence="10">Cell inner membrane</location>
    </subcellularLocation>
    <subcellularLocation>
        <location evidence="2">Cell membrane</location>
        <topology evidence="2">Single-pass membrane protein</topology>
    </subcellularLocation>
</comment>
<evidence type="ECO:0000256" key="5">
    <source>
        <dbReference type="ARBA" id="ARBA00022500"/>
    </source>
</evidence>
<dbReference type="GO" id="GO:0071978">
    <property type="term" value="P:bacterial-type flagellum-dependent swarming motility"/>
    <property type="evidence" value="ECO:0007669"/>
    <property type="project" value="TreeGrafter"/>
</dbReference>
<evidence type="ECO:0000256" key="3">
    <source>
        <dbReference type="ARBA" id="ARBA00008281"/>
    </source>
</evidence>
<sequence length="162" mass="17462">MADSAATTNSKKRIILILIALVPVLFGGAAAWFFLSGDQPEAGHDSLSATSASGKPEPAYYVILPHPFIFNVTGDTQQRLVQVKVQLMVRGDENDTLARQHIPLVESTLLQSFGAASVEQLRSPSGRLELRQQSLQSVQSALVKVSGSPVVEQVLFTGFVMQ</sequence>
<keyword evidence="5 10" id="KW-0145">Chemotaxis</keyword>
<evidence type="ECO:0000256" key="4">
    <source>
        <dbReference type="ARBA" id="ARBA00022475"/>
    </source>
</evidence>
<evidence type="ECO:0000313" key="12">
    <source>
        <dbReference type="Proteomes" id="UP000033633"/>
    </source>
</evidence>
<keyword evidence="11" id="KW-0966">Cell projection</keyword>
<keyword evidence="8 10" id="KW-1133">Transmembrane helix</keyword>
<dbReference type="Pfam" id="PF03748">
    <property type="entry name" value="FliL"/>
    <property type="match status" value="1"/>
</dbReference>
<feature type="transmembrane region" description="Helical" evidence="10">
    <location>
        <begin position="14"/>
        <end position="35"/>
    </location>
</feature>
<dbReference type="GO" id="GO:0005886">
    <property type="term" value="C:plasma membrane"/>
    <property type="evidence" value="ECO:0007669"/>
    <property type="project" value="UniProtKB-SubCell"/>
</dbReference>
<evidence type="ECO:0000256" key="7">
    <source>
        <dbReference type="ARBA" id="ARBA00022779"/>
    </source>
</evidence>
<evidence type="ECO:0000256" key="2">
    <source>
        <dbReference type="ARBA" id="ARBA00004162"/>
    </source>
</evidence>
<dbReference type="PATRIC" id="fig|265726.11.peg.2416"/>
<keyword evidence="12" id="KW-1185">Reference proteome</keyword>
<comment type="function">
    <text evidence="1 10">Controls the rotational direction of flagella during chemotaxis.</text>
</comment>
<organism evidence="11 12">
    <name type="scientific">Photobacterium halotolerans</name>
    <dbReference type="NCBI Taxonomy" id="265726"/>
    <lineage>
        <taxon>Bacteria</taxon>
        <taxon>Pseudomonadati</taxon>
        <taxon>Pseudomonadota</taxon>
        <taxon>Gammaproteobacteria</taxon>
        <taxon>Vibrionales</taxon>
        <taxon>Vibrionaceae</taxon>
        <taxon>Photobacterium</taxon>
    </lineage>
</organism>
<dbReference type="InterPro" id="IPR005503">
    <property type="entry name" value="FliL"/>
</dbReference>
<evidence type="ECO:0000256" key="10">
    <source>
        <dbReference type="RuleBase" id="RU364125"/>
    </source>
</evidence>
<keyword evidence="11" id="KW-0282">Flagellum</keyword>
<dbReference type="EMBL" id="JWYV01000002">
    <property type="protein sequence ID" value="KKD01157.1"/>
    <property type="molecule type" value="Genomic_DNA"/>
</dbReference>
<protein>
    <recommendedName>
        <fullName evidence="10">Flagellar protein FliL</fullName>
    </recommendedName>
</protein>
<comment type="similarity">
    <text evidence="3 10">Belongs to the FliL family.</text>
</comment>
<dbReference type="GO" id="GO:0009425">
    <property type="term" value="C:bacterial-type flagellum basal body"/>
    <property type="evidence" value="ECO:0007669"/>
    <property type="project" value="InterPro"/>
</dbReference>
<keyword evidence="7 10" id="KW-0283">Flagellar rotation</keyword>
<dbReference type="PANTHER" id="PTHR35091">
    <property type="entry name" value="FLAGELLAR PROTEIN FLIL"/>
    <property type="match status" value="1"/>
</dbReference>
<keyword evidence="10" id="KW-0997">Cell inner membrane</keyword>
<keyword evidence="9 10" id="KW-0472">Membrane</keyword>
<evidence type="ECO:0000256" key="9">
    <source>
        <dbReference type="ARBA" id="ARBA00023136"/>
    </source>
</evidence>
<dbReference type="Proteomes" id="UP000033633">
    <property type="component" value="Unassembled WGS sequence"/>
</dbReference>
<dbReference type="GO" id="GO:0006935">
    <property type="term" value="P:chemotaxis"/>
    <property type="evidence" value="ECO:0007669"/>
    <property type="project" value="UniProtKB-KW"/>
</dbReference>
<evidence type="ECO:0000256" key="8">
    <source>
        <dbReference type="ARBA" id="ARBA00022989"/>
    </source>
</evidence>
<dbReference type="PANTHER" id="PTHR35091:SF2">
    <property type="entry name" value="FLAGELLAR PROTEIN FLIL"/>
    <property type="match status" value="1"/>
</dbReference>
<reference evidence="11 12" key="1">
    <citation type="submission" date="2014-12" db="EMBL/GenBank/DDBJ databases">
        <title>Mercury Reductase activity and rhizosphere competence traits in the genome of root associated Photobacterium halotolerans MELD1.</title>
        <authorList>
            <person name="Mathew D.C."/>
            <person name="Huang C.-C."/>
        </authorList>
    </citation>
    <scope>NUCLEOTIDE SEQUENCE [LARGE SCALE GENOMIC DNA]</scope>
    <source>
        <strain evidence="11 12">MELD1</strain>
    </source>
</reference>
<evidence type="ECO:0000313" key="11">
    <source>
        <dbReference type="EMBL" id="KKD01157.1"/>
    </source>
</evidence>
<dbReference type="STRING" id="265726.KY46_05220"/>
<dbReference type="NCBIfam" id="NF004285">
    <property type="entry name" value="PRK05696.1"/>
    <property type="match status" value="1"/>
</dbReference>
<comment type="caution">
    <text evidence="11">The sequence shown here is derived from an EMBL/GenBank/DDBJ whole genome shotgun (WGS) entry which is preliminary data.</text>
</comment>